<name>A0A4Q7N551_9BACT</name>
<evidence type="ECO:0000313" key="2">
    <source>
        <dbReference type="Proteomes" id="UP000293874"/>
    </source>
</evidence>
<accession>A0A4Q7N551</accession>
<proteinExistence type="predicted"/>
<dbReference type="EMBL" id="SGXA01000001">
    <property type="protein sequence ID" value="RZS76162.1"/>
    <property type="molecule type" value="Genomic_DNA"/>
</dbReference>
<protein>
    <submittedName>
        <fullName evidence="1">Uncharacterized protein</fullName>
    </submittedName>
</protein>
<dbReference type="SUPFAM" id="SSF50998">
    <property type="entry name" value="Quinoprotein alcohol dehydrogenase-like"/>
    <property type="match status" value="1"/>
</dbReference>
<dbReference type="InterPro" id="IPR015943">
    <property type="entry name" value="WD40/YVTN_repeat-like_dom_sf"/>
</dbReference>
<dbReference type="AlphaFoldDB" id="A0A4Q7N551"/>
<gene>
    <name evidence="1" type="ORF">EV199_2041</name>
</gene>
<comment type="caution">
    <text evidence="1">The sequence shown here is derived from an EMBL/GenBank/DDBJ whole genome shotgun (WGS) entry which is preliminary data.</text>
</comment>
<dbReference type="RefSeq" id="WP_165434894.1">
    <property type="nucleotide sequence ID" value="NZ_SGXA01000001.1"/>
</dbReference>
<evidence type="ECO:0000313" key="1">
    <source>
        <dbReference type="EMBL" id="RZS76162.1"/>
    </source>
</evidence>
<dbReference type="Gene3D" id="2.130.10.10">
    <property type="entry name" value="YVTN repeat-like/Quinoprotein amine dehydrogenase"/>
    <property type="match status" value="1"/>
</dbReference>
<reference evidence="1 2" key="1">
    <citation type="submission" date="2019-02" db="EMBL/GenBank/DDBJ databases">
        <title>Genomic Encyclopedia of Type Strains, Phase IV (KMG-IV): sequencing the most valuable type-strain genomes for metagenomic binning, comparative biology and taxonomic classification.</title>
        <authorList>
            <person name="Goeker M."/>
        </authorList>
    </citation>
    <scope>NUCLEOTIDE SEQUENCE [LARGE SCALE GENOMIC DNA]</scope>
    <source>
        <strain evidence="1 2">DSM 18116</strain>
    </source>
</reference>
<dbReference type="Proteomes" id="UP000293874">
    <property type="component" value="Unassembled WGS sequence"/>
</dbReference>
<dbReference type="InterPro" id="IPR011047">
    <property type="entry name" value="Quinoprotein_ADH-like_sf"/>
</dbReference>
<keyword evidence="2" id="KW-1185">Reference proteome</keyword>
<organism evidence="1 2">
    <name type="scientific">Pseudobacter ginsenosidimutans</name>
    <dbReference type="NCBI Taxonomy" id="661488"/>
    <lineage>
        <taxon>Bacteria</taxon>
        <taxon>Pseudomonadati</taxon>
        <taxon>Bacteroidota</taxon>
        <taxon>Chitinophagia</taxon>
        <taxon>Chitinophagales</taxon>
        <taxon>Chitinophagaceae</taxon>
        <taxon>Pseudobacter</taxon>
    </lineage>
</organism>
<sequence>MMSSVRFLNKLVDVQRFLVFDDKEFCLKDKKVNIYNRGILEDSFQFNSGSFYQYGHLLFSSKNFYYSVPDSAVVNLTDLDGSYFMNLFHKNLITFNGENLLVYDFEEKRIVHKGPLLEDRGPWAMNEHGFVCMGKSFLSFYDYHNNRHVWQHQYSELLKGIAVDTIGNFITIGDHLFVWVYDDKDSQNHSTFRININTGEVIQEYKGFGGTLIPFNGHMIGKASKHEAAILNTLTNEITRYDLSDLLNPHEIELSWTLCQFSEDGLLYFVGSSRSRYAIGSKNKIGIIDLNTQSLLWHTAIDIPEGNHNINQAVTAIKVQNNLLYAHCSDYTVHIFEMS</sequence>